<dbReference type="CTD" id="20208409"/>
<reference evidence="2" key="3">
    <citation type="submission" date="2015-06" db="UniProtKB">
        <authorList>
            <consortium name="EnsemblMetazoa"/>
        </authorList>
    </citation>
    <scope>IDENTIFICATION</scope>
</reference>
<dbReference type="AlphaFoldDB" id="T1FHW0"/>
<proteinExistence type="predicted"/>
<evidence type="ECO:0000313" key="1">
    <source>
        <dbReference type="EMBL" id="ESN91210.1"/>
    </source>
</evidence>
<gene>
    <name evidence="2" type="primary">20208409</name>
    <name evidence="1" type="ORF">HELRODRAFT_182182</name>
</gene>
<dbReference type="InterPro" id="IPR051941">
    <property type="entry name" value="BG_Antigen-Binding_Lectin"/>
</dbReference>
<dbReference type="EMBL" id="AMQM01008010">
    <property type="status" value="NOT_ANNOTATED_CDS"/>
    <property type="molecule type" value="Genomic_DNA"/>
</dbReference>
<dbReference type="RefSeq" id="XP_009030729.1">
    <property type="nucleotide sequence ID" value="XM_009032481.1"/>
</dbReference>
<reference evidence="1 3" key="2">
    <citation type="journal article" date="2013" name="Nature">
        <title>Insights into bilaterian evolution from three spiralian genomes.</title>
        <authorList>
            <person name="Simakov O."/>
            <person name="Marletaz F."/>
            <person name="Cho S.J."/>
            <person name="Edsinger-Gonzales E."/>
            <person name="Havlak P."/>
            <person name="Hellsten U."/>
            <person name="Kuo D.H."/>
            <person name="Larsson T."/>
            <person name="Lv J."/>
            <person name="Arendt D."/>
            <person name="Savage R."/>
            <person name="Osoegawa K."/>
            <person name="de Jong P."/>
            <person name="Grimwood J."/>
            <person name="Chapman J.A."/>
            <person name="Shapiro H."/>
            <person name="Aerts A."/>
            <person name="Otillar R.P."/>
            <person name="Terry A.Y."/>
            <person name="Boore J.L."/>
            <person name="Grigoriev I.V."/>
            <person name="Lindberg D.R."/>
            <person name="Seaver E.C."/>
            <person name="Weisblat D.A."/>
            <person name="Putnam N.H."/>
            <person name="Rokhsar D.S."/>
        </authorList>
    </citation>
    <scope>NUCLEOTIDE SEQUENCE</scope>
</reference>
<accession>T1FHW0</accession>
<dbReference type="HOGENOM" id="CLU_1628876_0_0_1"/>
<evidence type="ECO:0000313" key="3">
    <source>
        <dbReference type="Proteomes" id="UP000015101"/>
    </source>
</evidence>
<sequence>MSHGDGEAVREGGGKFQREMRIFIQSKDSSMENFITGGSNTNTTVRGTYYVCNQHEYPIPLGASCTMRCNANIPAIRFVLVQQKYNAPGTLNVCEILVFEARNSTSKLWNKLANFQLKQPTPYNYNRTSINSCIINCLQLNCDFLNYDNQTTACEIFVYPFGY</sequence>
<dbReference type="InParanoid" id="T1FHW0"/>
<dbReference type="EMBL" id="KB097710">
    <property type="protein sequence ID" value="ESN91210.1"/>
    <property type="molecule type" value="Genomic_DNA"/>
</dbReference>
<protein>
    <recommendedName>
        <fullName evidence="4">Apple domain-containing protein</fullName>
    </recommendedName>
</protein>
<organism evidence="2 3">
    <name type="scientific">Helobdella robusta</name>
    <name type="common">Californian leech</name>
    <dbReference type="NCBI Taxonomy" id="6412"/>
    <lineage>
        <taxon>Eukaryota</taxon>
        <taxon>Metazoa</taxon>
        <taxon>Spiralia</taxon>
        <taxon>Lophotrochozoa</taxon>
        <taxon>Annelida</taxon>
        <taxon>Clitellata</taxon>
        <taxon>Hirudinea</taxon>
        <taxon>Rhynchobdellida</taxon>
        <taxon>Glossiphoniidae</taxon>
        <taxon>Helobdella</taxon>
    </lineage>
</organism>
<dbReference type="PANTHER" id="PTHR45713:SF6">
    <property type="entry name" value="F5_8 TYPE C DOMAIN-CONTAINING PROTEIN"/>
    <property type="match status" value="1"/>
</dbReference>
<dbReference type="EnsemblMetazoa" id="HelroT182182">
    <property type="protein sequence ID" value="HelroP182182"/>
    <property type="gene ID" value="HelroG182182"/>
</dbReference>
<dbReference type="GeneID" id="20208409"/>
<dbReference type="KEGG" id="hro:HELRODRAFT_182182"/>
<reference evidence="3" key="1">
    <citation type="submission" date="2012-12" db="EMBL/GenBank/DDBJ databases">
        <authorList>
            <person name="Hellsten U."/>
            <person name="Grimwood J."/>
            <person name="Chapman J.A."/>
            <person name="Shapiro H."/>
            <person name="Aerts A."/>
            <person name="Otillar R.P."/>
            <person name="Terry A.Y."/>
            <person name="Boore J.L."/>
            <person name="Simakov O."/>
            <person name="Marletaz F."/>
            <person name="Cho S.-J."/>
            <person name="Edsinger-Gonzales E."/>
            <person name="Havlak P."/>
            <person name="Kuo D.-H."/>
            <person name="Larsson T."/>
            <person name="Lv J."/>
            <person name="Arendt D."/>
            <person name="Savage R."/>
            <person name="Osoegawa K."/>
            <person name="de Jong P."/>
            <person name="Lindberg D.R."/>
            <person name="Seaver E.C."/>
            <person name="Weisblat D.A."/>
            <person name="Putnam N.H."/>
            <person name="Grigoriev I.V."/>
            <person name="Rokhsar D.S."/>
        </authorList>
    </citation>
    <scope>NUCLEOTIDE SEQUENCE</scope>
</reference>
<name>T1FHW0_HELRO</name>
<keyword evidence="3" id="KW-1185">Reference proteome</keyword>
<dbReference type="PANTHER" id="PTHR45713">
    <property type="entry name" value="FTP DOMAIN-CONTAINING PROTEIN"/>
    <property type="match status" value="1"/>
</dbReference>
<evidence type="ECO:0008006" key="4">
    <source>
        <dbReference type="Google" id="ProtNLM"/>
    </source>
</evidence>
<dbReference type="Proteomes" id="UP000015101">
    <property type="component" value="Unassembled WGS sequence"/>
</dbReference>
<evidence type="ECO:0000313" key="2">
    <source>
        <dbReference type="EnsemblMetazoa" id="HelroP182182"/>
    </source>
</evidence>